<sequence length="104" mass="11839">MFEKISVLLESPTVSLEEFVAADDDNVCTVTNMADKDILEFAQSLKNIIDADLNNKNEINNVAPVHTSSKMRNIMKSMHSYLDVYSNSEMNNKMDNIEQFVDNF</sequence>
<gene>
    <name evidence="1" type="ORF">TNCV_1441331</name>
</gene>
<reference evidence="1" key="1">
    <citation type="submission" date="2020-08" db="EMBL/GenBank/DDBJ databases">
        <title>Multicomponent nature underlies the extraordinary mechanical properties of spider dragline silk.</title>
        <authorList>
            <person name="Kono N."/>
            <person name="Nakamura H."/>
            <person name="Mori M."/>
            <person name="Yoshida Y."/>
            <person name="Ohtoshi R."/>
            <person name="Malay A.D."/>
            <person name="Moran D.A.P."/>
            <person name="Tomita M."/>
            <person name="Numata K."/>
            <person name="Arakawa K."/>
        </authorList>
    </citation>
    <scope>NUCLEOTIDE SEQUENCE</scope>
</reference>
<comment type="caution">
    <text evidence="1">The sequence shown here is derived from an EMBL/GenBank/DDBJ whole genome shotgun (WGS) entry which is preliminary data.</text>
</comment>
<organism evidence="1 2">
    <name type="scientific">Trichonephila clavipes</name>
    <name type="common">Golden silk orbweaver</name>
    <name type="synonym">Nephila clavipes</name>
    <dbReference type="NCBI Taxonomy" id="2585209"/>
    <lineage>
        <taxon>Eukaryota</taxon>
        <taxon>Metazoa</taxon>
        <taxon>Ecdysozoa</taxon>
        <taxon>Arthropoda</taxon>
        <taxon>Chelicerata</taxon>
        <taxon>Arachnida</taxon>
        <taxon>Araneae</taxon>
        <taxon>Araneomorphae</taxon>
        <taxon>Entelegynae</taxon>
        <taxon>Araneoidea</taxon>
        <taxon>Nephilidae</taxon>
        <taxon>Trichonephila</taxon>
    </lineage>
</organism>
<name>A0A8X6RPL2_TRICX</name>
<keyword evidence="2" id="KW-1185">Reference proteome</keyword>
<dbReference type="AlphaFoldDB" id="A0A8X6RPL2"/>
<evidence type="ECO:0000313" key="2">
    <source>
        <dbReference type="Proteomes" id="UP000887159"/>
    </source>
</evidence>
<dbReference type="EMBL" id="BMAU01021192">
    <property type="protein sequence ID" value="GFX96459.1"/>
    <property type="molecule type" value="Genomic_DNA"/>
</dbReference>
<evidence type="ECO:0000313" key="1">
    <source>
        <dbReference type="EMBL" id="GFX96459.1"/>
    </source>
</evidence>
<protein>
    <submittedName>
        <fullName evidence="1">Uncharacterized protein</fullName>
    </submittedName>
</protein>
<accession>A0A8X6RPL2</accession>
<dbReference type="Proteomes" id="UP000887159">
    <property type="component" value="Unassembled WGS sequence"/>
</dbReference>
<proteinExistence type="predicted"/>